<dbReference type="Proteomes" id="UP001610432">
    <property type="component" value="Unassembled WGS sequence"/>
</dbReference>
<keyword evidence="1" id="KW-0732">Signal</keyword>
<keyword evidence="3" id="KW-1185">Reference proteome</keyword>
<evidence type="ECO:0000313" key="3">
    <source>
        <dbReference type="Proteomes" id="UP001610432"/>
    </source>
</evidence>
<dbReference type="EMBL" id="JBFXLQ010000009">
    <property type="protein sequence ID" value="KAL2869554.1"/>
    <property type="molecule type" value="Genomic_DNA"/>
</dbReference>
<feature type="signal peptide" evidence="1">
    <location>
        <begin position="1"/>
        <end position="24"/>
    </location>
</feature>
<name>A0ABR4LYF8_9EURO</name>
<comment type="caution">
    <text evidence="2">The sequence shown here is derived from an EMBL/GenBank/DDBJ whole genome shotgun (WGS) entry which is preliminary data.</text>
</comment>
<proteinExistence type="predicted"/>
<gene>
    <name evidence="2" type="ORF">BJX67DRAFT_379104</name>
</gene>
<dbReference type="RefSeq" id="XP_070888533.1">
    <property type="nucleotide sequence ID" value="XM_071032497.1"/>
</dbReference>
<evidence type="ECO:0000256" key="1">
    <source>
        <dbReference type="SAM" id="SignalP"/>
    </source>
</evidence>
<organism evidence="2 3">
    <name type="scientific">Aspergillus lucknowensis</name>
    <dbReference type="NCBI Taxonomy" id="176173"/>
    <lineage>
        <taxon>Eukaryota</taxon>
        <taxon>Fungi</taxon>
        <taxon>Dikarya</taxon>
        <taxon>Ascomycota</taxon>
        <taxon>Pezizomycotina</taxon>
        <taxon>Eurotiomycetes</taxon>
        <taxon>Eurotiomycetidae</taxon>
        <taxon>Eurotiales</taxon>
        <taxon>Aspergillaceae</taxon>
        <taxon>Aspergillus</taxon>
        <taxon>Aspergillus subgen. Nidulantes</taxon>
    </lineage>
</organism>
<evidence type="ECO:0000313" key="2">
    <source>
        <dbReference type="EMBL" id="KAL2869554.1"/>
    </source>
</evidence>
<protein>
    <submittedName>
        <fullName evidence="2">Glycoside hydrolase superfamily</fullName>
    </submittedName>
</protein>
<dbReference type="SUPFAM" id="SSF51445">
    <property type="entry name" value="(Trans)glycosidases"/>
    <property type="match status" value="1"/>
</dbReference>
<dbReference type="GO" id="GO:0016787">
    <property type="term" value="F:hydrolase activity"/>
    <property type="evidence" value="ECO:0007669"/>
    <property type="project" value="UniProtKB-KW"/>
</dbReference>
<dbReference type="GeneID" id="98147569"/>
<keyword evidence="2" id="KW-0378">Hydrolase</keyword>
<feature type="chain" id="PRO_5045595737" evidence="1">
    <location>
        <begin position="25"/>
        <end position="481"/>
    </location>
</feature>
<dbReference type="Gene3D" id="3.20.20.80">
    <property type="entry name" value="Glycosidases"/>
    <property type="match status" value="1"/>
</dbReference>
<reference evidence="2 3" key="1">
    <citation type="submission" date="2024-07" db="EMBL/GenBank/DDBJ databases">
        <title>Section-level genome sequencing and comparative genomics of Aspergillus sections Usti and Cavernicolus.</title>
        <authorList>
            <consortium name="Lawrence Berkeley National Laboratory"/>
            <person name="Nybo J.L."/>
            <person name="Vesth T.C."/>
            <person name="Theobald S."/>
            <person name="Frisvad J.C."/>
            <person name="Larsen T.O."/>
            <person name="Kjaerboelling I."/>
            <person name="Rothschild-Mancinelli K."/>
            <person name="Lyhne E.K."/>
            <person name="Kogle M.E."/>
            <person name="Barry K."/>
            <person name="Clum A."/>
            <person name="Na H."/>
            <person name="Ledsgaard L."/>
            <person name="Lin J."/>
            <person name="Lipzen A."/>
            <person name="Kuo A."/>
            <person name="Riley R."/>
            <person name="Mondo S."/>
            <person name="Labutti K."/>
            <person name="Haridas S."/>
            <person name="Pangalinan J."/>
            <person name="Salamov A.A."/>
            <person name="Simmons B.A."/>
            <person name="Magnuson J.K."/>
            <person name="Chen J."/>
            <person name="Drula E."/>
            <person name="Henrissat B."/>
            <person name="Wiebenga A."/>
            <person name="Lubbers R.J."/>
            <person name="Gomes A.C."/>
            <person name="Macurrencykelacurrency M.R."/>
            <person name="Stajich J."/>
            <person name="Grigoriev I.V."/>
            <person name="Mortensen U.H."/>
            <person name="De Vries R.P."/>
            <person name="Baker S.E."/>
            <person name="Andersen M.R."/>
        </authorList>
    </citation>
    <scope>NUCLEOTIDE SEQUENCE [LARGE SCALE GENOMIC DNA]</scope>
    <source>
        <strain evidence="2 3">CBS 449.75</strain>
    </source>
</reference>
<sequence length="481" mass="54086">MVSSIQSLKGLLLVLNAVFPTAQASLTREPRELGRRDLMGTSNVFLGDRTGAPKNMASGILLGLPLNGSQIPDHFLSDVGFNNMRSGGSQLGEPRRGWTRGYEEFLGRYESLKSDYEVTRRHGGGFQIMIHDMWGIDSYGSPEEVPYPGDNGSYEDFDNFLDTFFELLIQDDMVENVRWDIWNEPDNGEFGNRGLDRYLEYYVHAHQKIVRDFPGGKTTGPSFGRLPNFAGDMINWFTEWASRVAENDAVPDQVSLHFLYGDGDLTTSINQFVGILSDAGINYNGTWNIQEYGNPDQQIPSTAVWNIAQLERHNAPGLRANWRGGLELHDLLANLLGKEGSGDQYDINDVDYWPAREYPVYVYYHQEMTGERVRTEMTEDTLADSFAVIDDSARRVRILAGSRPQTGTWNIQVNDLDTVGLAESGNIMVRTIKFNTAPGIYDRVADPEDLGTSTVAYQQNNVILEVRQTDPAEAWAFELEF</sequence>
<dbReference type="InterPro" id="IPR017853">
    <property type="entry name" value="GH"/>
</dbReference>
<accession>A0ABR4LYF8</accession>